<dbReference type="EMBL" id="CM027685">
    <property type="protein sequence ID" value="KAG0525674.1"/>
    <property type="molecule type" value="Genomic_DNA"/>
</dbReference>
<evidence type="ECO:0000313" key="10">
    <source>
        <dbReference type="Proteomes" id="UP000807115"/>
    </source>
</evidence>
<evidence type="ECO:0000256" key="7">
    <source>
        <dbReference type="SAM" id="MobiDB-lite"/>
    </source>
</evidence>
<dbReference type="InterPro" id="IPR007527">
    <property type="entry name" value="Znf_SWIM"/>
</dbReference>
<dbReference type="AlphaFoldDB" id="A0A921QP54"/>
<keyword evidence="2 6" id="KW-0479">Metal-binding</keyword>
<comment type="subcellular location">
    <subcellularLocation>
        <location evidence="6">Nucleus</location>
    </subcellularLocation>
</comment>
<evidence type="ECO:0000256" key="1">
    <source>
        <dbReference type="ARBA" id="ARBA00005889"/>
    </source>
</evidence>
<keyword evidence="3 5" id="KW-0863">Zinc-finger</keyword>
<dbReference type="SMART" id="SM00575">
    <property type="entry name" value="ZnF_PMZ"/>
    <property type="match status" value="1"/>
</dbReference>
<evidence type="ECO:0000256" key="3">
    <source>
        <dbReference type="ARBA" id="ARBA00022771"/>
    </source>
</evidence>
<evidence type="ECO:0000256" key="5">
    <source>
        <dbReference type="PROSITE-ProRule" id="PRU00325"/>
    </source>
</evidence>
<comment type="similarity">
    <text evidence="1 6">Belongs to the FHY3/FAR1 family.</text>
</comment>
<feature type="region of interest" description="Disordered" evidence="7">
    <location>
        <begin position="515"/>
        <end position="567"/>
    </location>
</feature>
<dbReference type="GO" id="GO:0008270">
    <property type="term" value="F:zinc ion binding"/>
    <property type="evidence" value="ECO:0007669"/>
    <property type="project" value="UniProtKB-UniRule"/>
</dbReference>
<accession>A0A921QP54</accession>
<dbReference type="Pfam" id="PF04434">
    <property type="entry name" value="SWIM"/>
    <property type="match status" value="1"/>
</dbReference>
<dbReference type="InterPro" id="IPR006564">
    <property type="entry name" value="Znf_PMZ"/>
</dbReference>
<dbReference type="GO" id="GO:0005634">
    <property type="term" value="C:nucleus"/>
    <property type="evidence" value="ECO:0007669"/>
    <property type="project" value="UniProtKB-SubCell"/>
</dbReference>
<reference evidence="9" key="2">
    <citation type="submission" date="2020-10" db="EMBL/GenBank/DDBJ databases">
        <authorList>
            <person name="Cooper E.A."/>
            <person name="Brenton Z.W."/>
            <person name="Flinn B.S."/>
            <person name="Jenkins J."/>
            <person name="Shu S."/>
            <person name="Flowers D."/>
            <person name="Luo F."/>
            <person name="Wang Y."/>
            <person name="Xia P."/>
            <person name="Barry K."/>
            <person name="Daum C."/>
            <person name="Lipzen A."/>
            <person name="Yoshinaga Y."/>
            <person name="Schmutz J."/>
            <person name="Saski C."/>
            <person name="Vermerris W."/>
            <person name="Kresovich S."/>
        </authorList>
    </citation>
    <scope>NUCLEOTIDE SEQUENCE</scope>
</reference>
<keyword evidence="6" id="KW-0539">Nucleus</keyword>
<evidence type="ECO:0000256" key="2">
    <source>
        <dbReference type="ARBA" id="ARBA00022723"/>
    </source>
</evidence>
<dbReference type="InterPro" id="IPR018289">
    <property type="entry name" value="MULE_transposase_dom"/>
</dbReference>
<dbReference type="GO" id="GO:0006355">
    <property type="term" value="P:regulation of DNA-templated transcription"/>
    <property type="evidence" value="ECO:0007669"/>
    <property type="project" value="UniProtKB-UniRule"/>
</dbReference>
<evidence type="ECO:0000313" key="9">
    <source>
        <dbReference type="EMBL" id="KAG0525674.1"/>
    </source>
</evidence>
<proteinExistence type="inferred from homology"/>
<sequence>FVRKLRDNNIPIGRVCSILGVHGSESAIPIHKEVDNIKDDIGKTMSLLDNMKTNDVGMEILFKLDDDGKIKSMLLCTGKNRADYAKFGDVVTFDTTYRTNLYNLPFGLFVGVNNHFQSIVFGGVLLTNEKIEYFEWVFTKFTELMVGKVPLTILTDQCQAMAAAIKSVFPTSNHRWCWWHVLRKTKQKVGPAYSKKSNFKKEFNKLVTEETVVNRFERRWRQLIRKYNLTDNQFLIRIFKHRAKWAKPYFMGIFCAGMTSTQRSESANHMLKQFIQRWAPMHMFVRKFNEFQMDCCDQEDKEAHVTKQFRWKHRVGVPIERHAEVIYTRRIYEKFYNELYYAGAHAIKSTNAVGSFDVVHSSYDGDPDQACYKVVYVDGDKVSCDCGFFDHVGLLCRHSLKVLVHLDVKEIPKNNRTARWMKNVDESTDCSHFIFGLDSIPGTYDVLKKRTLVNRVLEVVYAPEPIMDDLYSQVMWAIDRSRSIASLHHKPVGHLNTVVGISGSRGHESICAQPHIKCPDRPTKTGRPPNTSLQSWREEQKRNTCESTDEENPRGGKTHLISDVLSL</sequence>
<name>A0A921QP54_SORBI</name>
<organism evidence="9 10">
    <name type="scientific">Sorghum bicolor</name>
    <name type="common">Sorghum</name>
    <name type="synonym">Sorghum vulgare</name>
    <dbReference type="NCBI Taxonomy" id="4558"/>
    <lineage>
        <taxon>Eukaryota</taxon>
        <taxon>Viridiplantae</taxon>
        <taxon>Streptophyta</taxon>
        <taxon>Embryophyta</taxon>
        <taxon>Tracheophyta</taxon>
        <taxon>Spermatophyta</taxon>
        <taxon>Magnoliopsida</taxon>
        <taxon>Liliopsida</taxon>
        <taxon>Poales</taxon>
        <taxon>Poaceae</taxon>
        <taxon>PACMAD clade</taxon>
        <taxon>Panicoideae</taxon>
        <taxon>Andropogonodae</taxon>
        <taxon>Andropogoneae</taxon>
        <taxon>Sorghinae</taxon>
        <taxon>Sorghum</taxon>
    </lineage>
</organism>
<dbReference type="Pfam" id="PF10551">
    <property type="entry name" value="MULE"/>
    <property type="match status" value="1"/>
</dbReference>
<protein>
    <recommendedName>
        <fullName evidence="6">Protein FAR1-RELATED SEQUENCE</fullName>
    </recommendedName>
</protein>
<feature type="domain" description="SWIM-type" evidence="8">
    <location>
        <begin position="372"/>
        <end position="407"/>
    </location>
</feature>
<evidence type="ECO:0000259" key="8">
    <source>
        <dbReference type="PROSITE" id="PS50966"/>
    </source>
</evidence>
<keyword evidence="4 6" id="KW-0862">Zinc</keyword>
<dbReference type="PANTHER" id="PTHR31669">
    <property type="entry name" value="PROTEIN FAR1-RELATED SEQUENCE 10-RELATED"/>
    <property type="match status" value="1"/>
</dbReference>
<dbReference type="Proteomes" id="UP000807115">
    <property type="component" value="Chromosome 6"/>
</dbReference>
<dbReference type="PANTHER" id="PTHR31669:SF168">
    <property type="entry name" value="PROTEIN FAR1-RELATED SEQUENCE"/>
    <property type="match status" value="1"/>
</dbReference>
<comment type="function">
    <text evidence="6">Putative transcription activator involved in regulating light control of development.</text>
</comment>
<reference evidence="9" key="1">
    <citation type="journal article" date="2019" name="BMC Genomics">
        <title>A new reference genome for Sorghum bicolor reveals high levels of sequence similarity between sweet and grain genotypes: implications for the genetics of sugar metabolism.</title>
        <authorList>
            <person name="Cooper E.A."/>
            <person name="Brenton Z.W."/>
            <person name="Flinn B.S."/>
            <person name="Jenkins J."/>
            <person name="Shu S."/>
            <person name="Flowers D."/>
            <person name="Luo F."/>
            <person name="Wang Y."/>
            <person name="Xia P."/>
            <person name="Barry K."/>
            <person name="Daum C."/>
            <person name="Lipzen A."/>
            <person name="Yoshinaga Y."/>
            <person name="Schmutz J."/>
            <person name="Saski C."/>
            <person name="Vermerris W."/>
            <person name="Kresovich S."/>
        </authorList>
    </citation>
    <scope>NUCLEOTIDE SEQUENCE</scope>
</reference>
<dbReference type="PROSITE" id="PS50966">
    <property type="entry name" value="ZF_SWIM"/>
    <property type="match status" value="1"/>
</dbReference>
<dbReference type="InterPro" id="IPR031052">
    <property type="entry name" value="FHY3/FAR1"/>
</dbReference>
<comment type="caution">
    <text evidence="9">The sequence shown here is derived from an EMBL/GenBank/DDBJ whole genome shotgun (WGS) entry which is preliminary data.</text>
</comment>
<evidence type="ECO:0000256" key="4">
    <source>
        <dbReference type="ARBA" id="ARBA00022833"/>
    </source>
</evidence>
<evidence type="ECO:0000256" key="6">
    <source>
        <dbReference type="RuleBase" id="RU367018"/>
    </source>
</evidence>
<feature type="non-terminal residue" evidence="9">
    <location>
        <position position="1"/>
    </location>
</feature>
<gene>
    <name evidence="9" type="ORF">BDA96_06G076900</name>
</gene>